<dbReference type="RefSeq" id="WP_014140375.1">
    <property type="nucleotide sequence ID" value="NC_016109.1"/>
</dbReference>
<dbReference type="SUPFAM" id="SSF51735">
    <property type="entry name" value="NAD(P)-binding Rossmann-fold domains"/>
    <property type="match status" value="1"/>
</dbReference>
<dbReference type="AlphaFoldDB" id="E4NJD6"/>
<dbReference type="PANTHER" id="PTHR43162">
    <property type="match status" value="1"/>
</dbReference>
<proteinExistence type="predicted"/>
<evidence type="ECO:0000259" key="1">
    <source>
        <dbReference type="Pfam" id="PF13460"/>
    </source>
</evidence>
<dbReference type="Gene3D" id="3.40.50.720">
    <property type="entry name" value="NAD(P)-binding Rossmann-like Domain"/>
    <property type="match status" value="1"/>
</dbReference>
<dbReference type="PANTHER" id="PTHR43162:SF1">
    <property type="entry name" value="PRESTALK A DIFFERENTIATION PROTEIN A"/>
    <property type="match status" value="1"/>
</dbReference>
<dbReference type="Proteomes" id="UP000007076">
    <property type="component" value="Chromosome"/>
</dbReference>
<dbReference type="EMBL" id="AP010968">
    <property type="protein sequence ID" value="BAJ33084.1"/>
    <property type="molecule type" value="Genomic_DNA"/>
</dbReference>
<feature type="domain" description="NAD(P)-binding" evidence="1">
    <location>
        <begin position="6"/>
        <end position="108"/>
    </location>
</feature>
<dbReference type="Gene3D" id="3.90.25.10">
    <property type="entry name" value="UDP-galactose 4-epimerase, domain 1"/>
    <property type="match status" value="1"/>
</dbReference>
<dbReference type="InterPro" id="IPR036291">
    <property type="entry name" value="NAD(P)-bd_dom_sf"/>
</dbReference>
<reference evidence="2 3" key="1">
    <citation type="journal article" date="2010" name="DNA Res.">
        <title>Genome sequence of Kitasatospora setae NBRC 14216T: an evolutionary snapshot of the family Streptomycetaceae.</title>
        <authorList>
            <person name="Ichikawa N."/>
            <person name="Oguchi A."/>
            <person name="Ikeda H."/>
            <person name="Ishikawa J."/>
            <person name="Kitani S."/>
            <person name="Watanabe Y."/>
            <person name="Nakamura S."/>
            <person name="Katano Y."/>
            <person name="Kishi E."/>
            <person name="Sasagawa M."/>
            <person name="Ankai A."/>
            <person name="Fukui S."/>
            <person name="Hashimoto Y."/>
            <person name="Kamata S."/>
            <person name="Otoguro M."/>
            <person name="Tanikawa S."/>
            <person name="Nihira T."/>
            <person name="Horinouchi S."/>
            <person name="Ohnishi Y."/>
            <person name="Hayakawa M."/>
            <person name="Kuzuyama T."/>
            <person name="Arisawa A."/>
            <person name="Nomoto F."/>
            <person name="Miura H."/>
            <person name="Takahashi Y."/>
            <person name="Fujita N."/>
        </authorList>
    </citation>
    <scope>NUCLEOTIDE SEQUENCE [LARGE SCALE GENOMIC DNA]</scope>
    <source>
        <strain evidence="3">ATCC 33774 / DSM 43861 / JCM 3304 / KCC A-0304 / NBRC 14216 / KM-6054</strain>
    </source>
</reference>
<dbReference type="HOGENOM" id="CLU_007383_10_6_11"/>
<accession>E4NJD6</accession>
<keyword evidence="3" id="KW-1185">Reference proteome</keyword>
<evidence type="ECO:0000313" key="2">
    <source>
        <dbReference type="EMBL" id="BAJ33084.1"/>
    </source>
</evidence>
<gene>
    <name evidence="2" type="ordered locus">KSE_73290</name>
</gene>
<sequence>MILLTGATGSIGRHLVRRLTDRGAEFRAPVRDEAKGRALGCPYAVGDFDDPASLTAAFAGVDRLFLNGPGAVPVDGEQPMVRQYTAAIEAAAAAGVERVVKVSVWHAEPGSRLAQGAHGVLDRRLTAAVPGWTLLLPSGFLQNLLLPGAFTPDGRLVGRYGGAPVSHLDCRDIAECAEVLLTGAPRPGESFVLTGPQALTDRQLADRVAHALGRPVDLLPLTPDEVAAALTAQGLPASFAADLATLLREVATGTLAEVTTAVPDLLGRPARTVDTFLADHLPALRAATRLP</sequence>
<protein>
    <submittedName>
        <fullName evidence="2">Putative NmrA family protein</fullName>
    </submittedName>
</protein>
<dbReference type="InterPro" id="IPR016040">
    <property type="entry name" value="NAD(P)-bd_dom"/>
</dbReference>
<organism evidence="2 3">
    <name type="scientific">Kitasatospora setae (strain ATCC 33774 / DSM 43861 / JCM 3304 / KCC A-0304 / NBRC 14216 / KM-6054)</name>
    <name type="common">Streptomyces setae</name>
    <dbReference type="NCBI Taxonomy" id="452652"/>
    <lineage>
        <taxon>Bacteria</taxon>
        <taxon>Bacillati</taxon>
        <taxon>Actinomycetota</taxon>
        <taxon>Actinomycetes</taxon>
        <taxon>Kitasatosporales</taxon>
        <taxon>Streptomycetaceae</taxon>
        <taxon>Kitasatospora</taxon>
    </lineage>
</organism>
<dbReference type="eggNOG" id="COG0702">
    <property type="taxonomic scope" value="Bacteria"/>
</dbReference>
<name>E4NJD6_KITSK</name>
<dbReference type="STRING" id="452652.KSE_73290"/>
<dbReference type="PATRIC" id="fig|452652.3.peg.7371"/>
<dbReference type="Pfam" id="PF13460">
    <property type="entry name" value="NAD_binding_10"/>
    <property type="match status" value="1"/>
</dbReference>
<dbReference type="KEGG" id="ksk:KSE_73290"/>
<dbReference type="InterPro" id="IPR051604">
    <property type="entry name" value="Ergot_Alk_Oxidoreductase"/>
</dbReference>
<evidence type="ECO:0000313" key="3">
    <source>
        <dbReference type="Proteomes" id="UP000007076"/>
    </source>
</evidence>